<dbReference type="SUPFAM" id="SSF52540">
    <property type="entry name" value="P-loop containing nucleoside triphosphate hydrolases"/>
    <property type="match status" value="1"/>
</dbReference>
<dbReference type="Proteomes" id="UP000315496">
    <property type="component" value="Chromosome 1"/>
</dbReference>
<evidence type="ECO:0000313" key="1">
    <source>
        <dbReference type="EMBL" id="TNJ30490.1"/>
    </source>
</evidence>
<gene>
    <name evidence="1" type="ORF">GMRT_12697</name>
</gene>
<name>A0A4Z1SYC2_GIAMU</name>
<dbReference type="VEuPathDB" id="GiardiaDB:GMRT_12697"/>
<accession>A0A4Z1SYC2</accession>
<dbReference type="Gene3D" id="1.20.5.190">
    <property type="match status" value="1"/>
</dbReference>
<dbReference type="Pfam" id="PF00612">
    <property type="entry name" value="IQ"/>
    <property type="match status" value="1"/>
</dbReference>
<dbReference type="PROSITE" id="PS50096">
    <property type="entry name" value="IQ"/>
    <property type="match status" value="1"/>
</dbReference>
<sequence length="1168" mass="131105">MSAADRLRAVSEAILTHNEECLSMYMNHTLLDEPLQPEVPEPIPNPELKGNERIQLASSARSVLGKPAPRQPLPPYKPKAMLVSGTTRLKKPNFTELYRETDARIAPRLPPVAQKAGNPAPIGALTKQLAPPRHLPDKGGYTQEEYRDVTVRDINTYGLYEMKLRGEIPTDIDVGPVFFNHPADVFPTLNARPLETVREVRYAEGPHIRDDIPRVFGSLKLDFSYIEAELGLQSHRKALQTRQKEGSDSSTFVLERISQKRDNDSDIILSDDDRPLGLEQQRANRLKGTGMTPPKSQALSTTMNGRGLLKGLQNIYERVRDMYLDSSSRALVTGKLLPSQSIEDSTTIQLLYPGSIPQGSKFQYLLSNEFVYDYNIPIVQGRIVSNTSVYNAMMVQHAFVTSYISFIMEKLQQIFNRGPQFDGHVNGNEVINLALSSYFPPHVQLADLPEEDYMKLVLVDDETSHSMKLVTDMSELQDSSATKIQAFYRMHKAQRQFFFIRQSFNATICIQSMWRRLLAIRRRQTMAIETDKEQENRSTIRQRGLQTCTDRAIQQLHAFAETLPTPTGLDVKVLLIFEVGFWKTLLRAGYIPTEKIFILLIITHPSSPFDSRVRIGSGYNENEDMLPTEDIGSLILDPRVHLIILAAESDQSILNTKEHVRELYRDAIVGSKLDLDRITLIEDDYLKRALEKYSLLANGMDLLLRYQLGETRMVLKESVQQTLKNIGVTSTSILFILPLAHQQLTGDLDRIADLLEIPIYGRVKRDALRLSYQHRILSNDETFKTLSNASIDRSRSRGPNRVASFGISPIIELSSTDVTTPKAWNMQGVNAATGSKYPCVLLRPDIVCFIPGGDIVSDDVGGLYCGMIELDEGKYSTQSTNKELIELLRFEYPYKSISQEDLVKYYQRSGAVMQMLPSDENVLGYVSFVLQIAQDGTPFLLASFSEITSVSYFPVGKIMSAGYITPGTSEVEVFVTTAGIFARTIATELKYSGMMTLSFALTKGFKKGDEKTRICPRLLFNGASFGLTPRIFQTIYQRVRAIQKSYDYYVCLPSVRNKYINKANIMALVTAVIGLSETVTISVQTPYPSELSISVPGWVLEDAVNLCNQSLTIVQRSSRCESHIKDLLGESKDNAQVQALLEAIGTSPFYVASLNALIYGIPQRENAT</sequence>
<proteinExistence type="predicted"/>
<protein>
    <submittedName>
        <fullName evidence="1">Uncharacterized protein</fullName>
    </submittedName>
</protein>
<dbReference type="InterPro" id="IPR000048">
    <property type="entry name" value="IQ_motif_EF-hand-BS"/>
</dbReference>
<reference evidence="1 2" key="1">
    <citation type="submission" date="2019-05" db="EMBL/GenBank/DDBJ databases">
        <title>The compact genome of Giardia muris reveals important steps in the evolution of intestinal protozoan parasites.</title>
        <authorList>
            <person name="Xu F."/>
            <person name="Jimenez-Gonzalez A."/>
            <person name="Einarsson E."/>
            <person name="Astvaldsson A."/>
            <person name="Peirasmaki D."/>
            <person name="Eckmann L."/>
            <person name="Andersson J.O."/>
            <person name="Svard S.G."/>
            <person name="Jerlstrom-Hultqvist J."/>
        </authorList>
    </citation>
    <scope>NUCLEOTIDE SEQUENCE [LARGE SCALE GENOMIC DNA]</scope>
    <source>
        <strain evidence="1 2">Roberts-Thomson</strain>
    </source>
</reference>
<dbReference type="SMART" id="SM00015">
    <property type="entry name" value="IQ"/>
    <property type="match status" value="2"/>
</dbReference>
<dbReference type="AlphaFoldDB" id="A0A4Z1SYC2"/>
<dbReference type="OrthoDB" id="10253366at2759"/>
<dbReference type="InterPro" id="IPR027417">
    <property type="entry name" value="P-loop_NTPase"/>
</dbReference>
<comment type="caution">
    <text evidence="1">The sequence shown here is derived from an EMBL/GenBank/DDBJ whole genome shotgun (WGS) entry which is preliminary data.</text>
</comment>
<keyword evidence="2" id="KW-1185">Reference proteome</keyword>
<organism evidence="1 2">
    <name type="scientific">Giardia muris</name>
    <dbReference type="NCBI Taxonomy" id="5742"/>
    <lineage>
        <taxon>Eukaryota</taxon>
        <taxon>Metamonada</taxon>
        <taxon>Diplomonadida</taxon>
        <taxon>Hexamitidae</taxon>
        <taxon>Giardiinae</taxon>
        <taxon>Giardia</taxon>
    </lineage>
</organism>
<dbReference type="EMBL" id="VDLU01000001">
    <property type="protein sequence ID" value="TNJ30490.1"/>
    <property type="molecule type" value="Genomic_DNA"/>
</dbReference>
<evidence type="ECO:0000313" key="2">
    <source>
        <dbReference type="Proteomes" id="UP000315496"/>
    </source>
</evidence>